<dbReference type="EC" id="2.4.-.-" evidence="2"/>
<dbReference type="PANTHER" id="PTHR43179:SF7">
    <property type="entry name" value="RHAMNOSYLTRANSFERASE WBBL"/>
    <property type="match status" value="1"/>
</dbReference>
<dbReference type="Proteomes" id="UP001293718">
    <property type="component" value="Unassembled WGS sequence"/>
</dbReference>
<proteinExistence type="predicted"/>
<dbReference type="RefSeq" id="WP_322464668.1">
    <property type="nucleotide sequence ID" value="NZ_JAXOJX010000005.1"/>
</dbReference>
<dbReference type="EMBL" id="JAXOJX010000005">
    <property type="protein sequence ID" value="MDZ5455984.1"/>
    <property type="molecule type" value="Genomic_DNA"/>
</dbReference>
<dbReference type="CDD" id="cd04186">
    <property type="entry name" value="GT_2_like_c"/>
    <property type="match status" value="1"/>
</dbReference>
<evidence type="ECO:0000313" key="2">
    <source>
        <dbReference type="EMBL" id="MDZ5455984.1"/>
    </source>
</evidence>
<dbReference type="InterPro" id="IPR029044">
    <property type="entry name" value="Nucleotide-diphossugar_trans"/>
</dbReference>
<reference evidence="2 3" key="1">
    <citation type="submission" date="2023-11" db="EMBL/GenBank/DDBJ databases">
        <title>Draft genome of Azohydromonas lata strain H1 (DSM1123), a polyhydroxyalkanoate producer.</title>
        <authorList>
            <person name="Traversa D."/>
            <person name="D'Addabbo P."/>
            <person name="Pazzani C."/>
            <person name="Manzari C."/>
            <person name="Chiara M."/>
            <person name="Scrascia M."/>
        </authorList>
    </citation>
    <scope>NUCLEOTIDE SEQUENCE [LARGE SCALE GENOMIC DNA]</scope>
    <source>
        <strain evidence="2 3">H1</strain>
    </source>
</reference>
<name>A0ABU5IA55_9BURK</name>
<dbReference type="SUPFAM" id="SSF53448">
    <property type="entry name" value="Nucleotide-diphospho-sugar transferases"/>
    <property type="match status" value="1"/>
</dbReference>
<keyword evidence="2" id="KW-0808">Transferase</keyword>
<dbReference type="PANTHER" id="PTHR43179">
    <property type="entry name" value="RHAMNOSYLTRANSFERASE WBBL"/>
    <property type="match status" value="1"/>
</dbReference>
<organism evidence="2 3">
    <name type="scientific">Azohydromonas lata</name>
    <dbReference type="NCBI Taxonomy" id="45677"/>
    <lineage>
        <taxon>Bacteria</taxon>
        <taxon>Pseudomonadati</taxon>
        <taxon>Pseudomonadota</taxon>
        <taxon>Betaproteobacteria</taxon>
        <taxon>Burkholderiales</taxon>
        <taxon>Sphaerotilaceae</taxon>
        <taxon>Azohydromonas</taxon>
    </lineage>
</organism>
<dbReference type="GO" id="GO:0016757">
    <property type="term" value="F:glycosyltransferase activity"/>
    <property type="evidence" value="ECO:0007669"/>
    <property type="project" value="UniProtKB-KW"/>
</dbReference>
<accession>A0ABU5IA55</accession>
<sequence length="324" mass="36161">MHDLIPKVSVVIVNWNAKRYLLECLESLAGCAYRGNLEIIVVDNNSSDGSQEAVRKEFPKVNLIRNSDNFGFAKANNIGIKQCTGEYIALINSDVNVDAGCIAYLVDFLEKNPTVGMAGPRIIGGDGKQQLSCRGFPSLWNMACRALALDVVFQNSEWATGYQLPHRPDDRCSEVDILSGCFWLARRSAIDTVGLLDEAFFIYGEDMDWCKRFWSAGWPIVYVPFTASVHYGGASSANAPQRFFVEMQKADLQYWIKHHSAGAVFMYKAIVFAHHGIRVVGHFAKSAIKSSSRQSHRHKVACSLACIKWLLSYNKQQILNPVKA</sequence>
<dbReference type="Pfam" id="PF00535">
    <property type="entry name" value="Glycos_transf_2"/>
    <property type="match status" value="1"/>
</dbReference>
<comment type="caution">
    <text evidence="2">The sequence shown here is derived from an EMBL/GenBank/DDBJ whole genome shotgun (WGS) entry which is preliminary data.</text>
</comment>
<dbReference type="Gene3D" id="3.90.550.10">
    <property type="entry name" value="Spore Coat Polysaccharide Biosynthesis Protein SpsA, Chain A"/>
    <property type="match status" value="1"/>
</dbReference>
<protein>
    <submittedName>
        <fullName evidence="2">Glycosyltransferase family 2 protein</fullName>
        <ecNumber evidence="2">2.4.-.-</ecNumber>
    </submittedName>
</protein>
<dbReference type="InterPro" id="IPR001173">
    <property type="entry name" value="Glyco_trans_2-like"/>
</dbReference>
<feature type="domain" description="Glycosyltransferase 2-like" evidence="1">
    <location>
        <begin position="9"/>
        <end position="192"/>
    </location>
</feature>
<keyword evidence="3" id="KW-1185">Reference proteome</keyword>
<keyword evidence="2" id="KW-0328">Glycosyltransferase</keyword>
<evidence type="ECO:0000259" key="1">
    <source>
        <dbReference type="Pfam" id="PF00535"/>
    </source>
</evidence>
<gene>
    <name evidence="2" type="ORF">SM757_05310</name>
</gene>
<evidence type="ECO:0000313" key="3">
    <source>
        <dbReference type="Proteomes" id="UP001293718"/>
    </source>
</evidence>